<dbReference type="EMBL" id="BGZK01001021">
    <property type="protein sequence ID" value="GBP68719.1"/>
    <property type="molecule type" value="Genomic_DNA"/>
</dbReference>
<organism evidence="2 3">
    <name type="scientific">Eumeta variegata</name>
    <name type="common">Bagworm moth</name>
    <name type="synonym">Eumeta japonica</name>
    <dbReference type="NCBI Taxonomy" id="151549"/>
    <lineage>
        <taxon>Eukaryota</taxon>
        <taxon>Metazoa</taxon>
        <taxon>Ecdysozoa</taxon>
        <taxon>Arthropoda</taxon>
        <taxon>Hexapoda</taxon>
        <taxon>Insecta</taxon>
        <taxon>Pterygota</taxon>
        <taxon>Neoptera</taxon>
        <taxon>Endopterygota</taxon>
        <taxon>Lepidoptera</taxon>
        <taxon>Glossata</taxon>
        <taxon>Ditrysia</taxon>
        <taxon>Tineoidea</taxon>
        <taxon>Psychidae</taxon>
        <taxon>Oiketicinae</taxon>
        <taxon>Eumeta</taxon>
    </lineage>
</organism>
<reference evidence="2 3" key="1">
    <citation type="journal article" date="2019" name="Commun. Biol.">
        <title>The bagworm genome reveals a unique fibroin gene that provides high tensile strength.</title>
        <authorList>
            <person name="Kono N."/>
            <person name="Nakamura H."/>
            <person name="Ohtoshi R."/>
            <person name="Tomita M."/>
            <person name="Numata K."/>
            <person name="Arakawa K."/>
        </authorList>
    </citation>
    <scope>NUCLEOTIDE SEQUENCE [LARGE SCALE GENOMIC DNA]</scope>
</reference>
<name>A0A4C1Y2F9_EUMVA</name>
<evidence type="ECO:0000313" key="3">
    <source>
        <dbReference type="Proteomes" id="UP000299102"/>
    </source>
</evidence>
<dbReference type="Proteomes" id="UP000299102">
    <property type="component" value="Unassembled WGS sequence"/>
</dbReference>
<dbReference type="OrthoDB" id="445995at2759"/>
<dbReference type="AlphaFoldDB" id="A0A4C1Y2F9"/>
<proteinExistence type="predicted"/>
<evidence type="ECO:0000313" key="2">
    <source>
        <dbReference type="EMBL" id="GBP68719.1"/>
    </source>
</evidence>
<accession>A0A4C1Y2F9</accession>
<sequence>MGVVNELKSSHVRTPSPLPAWRGPESLPRSTPLPHVSFPVQHEGEFRTMLMSPNSIRTDDTTDESIHNQKSIDGLVVKNVGFELGGTAFDSD</sequence>
<evidence type="ECO:0000256" key="1">
    <source>
        <dbReference type="SAM" id="MobiDB-lite"/>
    </source>
</evidence>
<gene>
    <name evidence="2" type="ORF">EVAR_75333_1</name>
</gene>
<keyword evidence="3" id="KW-1185">Reference proteome</keyword>
<feature type="region of interest" description="Disordered" evidence="1">
    <location>
        <begin position="1"/>
        <end position="34"/>
    </location>
</feature>
<protein>
    <submittedName>
        <fullName evidence="2">Uncharacterized protein</fullName>
    </submittedName>
</protein>
<comment type="caution">
    <text evidence="2">The sequence shown here is derived from an EMBL/GenBank/DDBJ whole genome shotgun (WGS) entry which is preliminary data.</text>
</comment>